<name>A0ABZ2V6X6_9RHOB</name>
<keyword evidence="2" id="KW-1185">Reference proteome</keyword>
<evidence type="ECO:0000313" key="2">
    <source>
        <dbReference type="Proteomes" id="UP001440612"/>
    </source>
</evidence>
<gene>
    <name evidence="1" type="ORF">AABB29_15755</name>
</gene>
<organism evidence="1 2">
    <name type="scientific">Yoonia phaeophyticola</name>
    <dbReference type="NCBI Taxonomy" id="3137369"/>
    <lineage>
        <taxon>Bacteria</taxon>
        <taxon>Pseudomonadati</taxon>
        <taxon>Pseudomonadota</taxon>
        <taxon>Alphaproteobacteria</taxon>
        <taxon>Rhodobacterales</taxon>
        <taxon>Paracoccaceae</taxon>
        <taxon>Yoonia</taxon>
    </lineage>
</organism>
<accession>A0ABZ2V6X6</accession>
<reference evidence="2" key="1">
    <citation type="submission" date="2024-04" db="EMBL/GenBank/DDBJ databases">
        <title>Phylogenomic analyses of a clade within the roseobacter group suggest taxonomic reassignments of species of the genera Aestuariivita, Citreicella, Loktanella, Nautella, Pelagibaca, Ruegeria, Thalassobius, Thiobacimonas and Tropicibacter, and the proposal o.</title>
        <authorList>
            <person name="Jeon C.O."/>
        </authorList>
    </citation>
    <scope>NUCLEOTIDE SEQUENCE [LARGE SCALE GENOMIC DNA]</scope>
    <source>
        <strain evidence="2">BS5-3</strain>
    </source>
</reference>
<sequence length="205" mass="20585">MRFGSALAALLLAGCGGGGSGSNAGSGIDPRLERLDVYEAQKLRVLGDPDIGVIGMAPTPDEMIPDTGTAVFTGSATIRVEDPNAELVLFGDSSVSIGFDDGAVSGVMDNFFGTDATGDVIDYSGTINIDDGGLDPALTLDYAGTLSGSGTDLVIAGVMQGAFLDDPLGALSGTDLEADIIYNGVPTDGTMIVIGETEGVTTAEP</sequence>
<protein>
    <recommendedName>
        <fullName evidence="3">Transferrin-binding protein B C-lobe/N-lobe beta barrel domain-containing protein</fullName>
    </recommendedName>
</protein>
<dbReference type="PROSITE" id="PS51257">
    <property type="entry name" value="PROKAR_LIPOPROTEIN"/>
    <property type="match status" value="1"/>
</dbReference>
<dbReference type="Proteomes" id="UP001440612">
    <property type="component" value="Chromosome"/>
</dbReference>
<proteinExistence type="predicted"/>
<dbReference type="EMBL" id="CP150951">
    <property type="protein sequence ID" value="WZC48305.1"/>
    <property type="molecule type" value="Genomic_DNA"/>
</dbReference>
<dbReference type="RefSeq" id="WP_341366422.1">
    <property type="nucleotide sequence ID" value="NZ_CP150951.2"/>
</dbReference>
<evidence type="ECO:0008006" key="3">
    <source>
        <dbReference type="Google" id="ProtNLM"/>
    </source>
</evidence>
<evidence type="ECO:0000313" key="1">
    <source>
        <dbReference type="EMBL" id="WZC48305.1"/>
    </source>
</evidence>